<keyword evidence="1" id="KW-0378">Hydrolase</keyword>
<sequence length="596" mass="60923">MITIGITIERLPLPAAPPVRPVSAGVVAFYGDSFAEGSSGGGDVAAFDSLQPTLRRYLLATGLGYRTVNHAVPGSASEVAVAAWRARAVHRQYNYVCAGRNDATRTAAEILAGIDAILADRVPGEVVILGSVHNYNNGTENPGSAGYAKWAEVNAGLAARADGAAVFFADHRAEAVREHNADWADDVARAANDLPSASLVVSAEDALHLNAAGCETQARVILKAILAHRALTEPLPNLLANPGFAGGSTGGWTVPADTTLAASGGAVAVSGANPFKGLSQQVLTGGAAGRRFFALWDVPAIATGGGAGLAVRLRESTGGGAIYAAADAAYARTGRGMFLAAAPTAEGLALQFEAINNAALDWSIAAPVVCEAYPLDVADYAPENVAAPAIAPAPSVGATLSANAGAWDAYPDATLSHRWLVDGAVVAENVATFTPDESLEGAVLSLEVTATNAAGTTVAHSASALVLPRQPLVRETFESLAGWAAGAGNAISLVEGRLRCANNGGAWSKCHRAAPIPCEAGARYRVSYDFLKAGHDGVLRLGWAPDGEDVRLALSASGTGQHSFTAGAPAMYLSLACDSPATTGYCDWDNILIEKL</sequence>
<reference evidence="1 2" key="1">
    <citation type="submission" date="2019-06" db="EMBL/GenBank/DDBJ databases">
        <title>A novel bacterium of genus Amaricoccus, isolated from marine sediment.</title>
        <authorList>
            <person name="Huang H."/>
            <person name="Mo K."/>
            <person name="Hu Y."/>
        </authorList>
    </citation>
    <scope>NUCLEOTIDE SEQUENCE [LARGE SCALE GENOMIC DNA]</scope>
    <source>
        <strain evidence="1 2">HB172011</strain>
    </source>
</reference>
<comment type="caution">
    <text evidence="1">The sequence shown here is derived from an EMBL/GenBank/DDBJ whole genome shotgun (WGS) entry which is preliminary data.</text>
</comment>
<gene>
    <name evidence="1" type="ORF">FJM51_13175</name>
</gene>
<evidence type="ECO:0000313" key="2">
    <source>
        <dbReference type="Proteomes" id="UP000319255"/>
    </source>
</evidence>
<dbReference type="GO" id="GO:0016788">
    <property type="term" value="F:hydrolase activity, acting on ester bonds"/>
    <property type="evidence" value="ECO:0007669"/>
    <property type="project" value="UniProtKB-ARBA"/>
</dbReference>
<dbReference type="EMBL" id="VFRP01000012">
    <property type="protein sequence ID" value="TPE49910.1"/>
    <property type="molecule type" value="Genomic_DNA"/>
</dbReference>
<name>A0A501WNJ1_9RHOB</name>
<dbReference type="CDD" id="cd00229">
    <property type="entry name" value="SGNH_hydrolase"/>
    <property type="match status" value="1"/>
</dbReference>
<organism evidence="1 2">
    <name type="scientific">Amaricoccus solimangrovi</name>
    <dbReference type="NCBI Taxonomy" id="2589815"/>
    <lineage>
        <taxon>Bacteria</taxon>
        <taxon>Pseudomonadati</taxon>
        <taxon>Pseudomonadota</taxon>
        <taxon>Alphaproteobacteria</taxon>
        <taxon>Rhodobacterales</taxon>
        <taxon>Paracoccaceae</taxon>
        <taxon>Amaricoccus</taxon>
    </lineage>
</organism>
<dbReference type="Proteomes" id="UP000319255">
    <property type="component" value="Unassembled WGS sequence"/>
</dbReference>
<dbReference type="SUPFAM" id="SSF52266">
    <property type="entry name" value="SGNH hydrolase"/>
    <property type="match status" value="1"/>
</dbReference>
<protein>
    <submittedName>
        <fullName evidence="1">SGNH/GDSL hydrolase family protein</fullName>
    </submittedName>
</protein>
<dbReference type="InterPro" id="IPR036514">
    <property type="entry name" value="SGNH_hydro_sf"/>
</dbReference>
<keyword evidence="2" id="KW-1185">Reference proteome</keyword>
<accession>A0A501WNJ1</accession>
<dbReference type="Gene3D" id="2.60.40.2700">
    <property type="match status" value="1"/>
</dbReference>
<dbReference type="RefSeq" id="WP_140454608.1">
    <property type="nucleotide sequence ID" value="NZ_VFRP01000012.1"/>
</dbReference>
<evidence type="ECO:0000313" key="1">
    <source>
        <dbReference type="EMBL" id="TPE49910.1"/>
    </source>
</evidence>
<proteinExistence type="predicted"/>
<dbReference type="Gene3D" id="3.40.50.1110">
    <property type="entry name" value="SGNH hydrolase"/>
    <property type="match status" value="1"/>
</dbReference>
<dbReference type="OrthoDB" id="462203at2"/>
<dbReference type="AlphaFoldDB" id="A0A501WNJ1"/>